<protein>
    <submittedName>
        <fullName evidence="1">Uncharacterized protein</fullName>
    </submittedName>
</protein>
<dbReference type="AlphaFoldDB" id="A0A3P6FV54"/>
<accession>A0A3P6FV54</accession>
<feature type="non-terminal residue" evidence="1">
    <location>
        <position position="1"/>
    </location>
</feature>
<feature type="non-terminal residue" evidence="1">
    <location>
        <position position="62"/>
    </location>
</feature>
<evidence type="ECO:0000313" key="1">
    <source>
        <dbReference type="EMBL" id="VDD62223.1"/>
    </source>
</evidence>
<gene>
    <name evidence="1" type="ORF">BOLC6T37676H</name>
</gene>
<reference evidence="1" key="1">
    <citation type="submission" date="2018-11" db="EMBL/GenBank/DDBJ databases">
        <authorList>
            <consortium name="Genoscope - CEA"/>
            <person name="William W."/>
        </authorList>
    </citation>
    <scope>NUCLEOTIDE SEQUENCE</scope>
</reference>
<name>A0A3P6FV54_BRAOL</name>
<dbReference type="EMBL" id="LR031880">
    <property type="protein sequence ID" value="VDD62223.1"/>
    <property type="molecule type" value="Genomic_DNA"/>
</dbReference>
<organism evidence="1">
    <name type="scientific">Brassica oleracea</name>
    <name type="common">Wild cabbage</name>
    <dbReference type="NCBI Taxonomy" id="3712"/>
    <lineage>
        <taxon>Eukaryota</taxon>
        <taxon>Viridiplantae</taxon>
        <taxon>Streptophyta</taxon>
        <taxon>Embryophyta</taxon>
        <taxon>Tracheophyta</taxon>
        <taxon>Spermatophyta</taxon>
        <taxon>Magnoliopsida</taxon>
        <taxon>eudicotyledons</taxon>
        <taxon>Gunneridae</taxon>
        <taxon>Pentapetalae</taxon>
        <taxon>rosids</taxon>
        <taxon>malvids</taxon>
        <taxon>Brassicales</taxon>
        <taxon>Brassicaceae</taxon>
        <taxon>Brassiceae</taxon>
        <taxon>Brassica</taxon>
    </lineage>
</organism>
<sequence>WSLWIDRSSYPKYVPGQIYRSSVQSPRNLPLMTMTLFVVTRNMTIPQGHLPKKMTTAVSKSQ</sequence>
<proteinExistence type="predicted"/>